<evidence type="ECO:0000256" key="1">
    <source>
        <dbReference type="ARBA" id="ARBA00022500"/>
    </source>
</evidence>
<dbReference type="PANTHER" id="PTHR35147">
    <property type="entry name" value="CHEMORECEPTOR GLUTAMINE DEAMIDASE CHED-RELATED"/>
    <property type="match status" value="1"/>
</dbReference>
<comment type="caution">
    <text evidence="4">The sequence shown here is derived from an EMBL/GenBank/DDBJ whole genome shotgun (WGS) entry which is preliminary data.</text>
</comment>
<dbReference type="PANTHER" id="PTHR35147:SF1">
    <property type="entry name" value="CHEMORECEPTOR GLUTAMINE DEAMIDASE CHED-RELATED"/>
    <property type="match status" value="1"/>
</dbReference>
<gene>
    <name evidence="3" type="primary">cheD</name>
    <name evidence="4" type="ORF">GGQ74_002969</name>
</gene>
<evidence type="ECO:0000256" key="2">
    <source>
        <dbReference type="ARBA" id="ARBA00022801"/>
    </source>
</evidence>
<dbReference type="Gene3D" id="3.30.1330.200">
    <property type="match status" value="1"/>
</dbReference>
<dbReference type="EMBL" id="JAATJA010000004">
    <property type="protein sequence ID" value="NJB69272.1"/>
    <property type="molecule type" value="Genomic_DNA"/>
</dbReference>
<evidence type="ECO:0000256" key="3">
    <source>
        <dbReference type="HAMAP-Rule" id="MF_01440"/>
    </source>
</evidence>
<name>A0A846QRW8_9BACT</name>
<comment type="catalytic activity">
    <reaction evidence="3">
        <text>L-glutaminyl-[protein] + H2O = L-glutamyl-[protein] + NH4(+)</text>
        <dbReference type="Rhea" id="RHEA:16441"/>
        <dbReference type="Rhea" id="RHEA-COMP:10207"/>
        <dbReference type="Rhea" id="RHEA-COMP:10208"/>
        <dbReference type="ChEBI" id="CHEBI:15377"/>
        <dbReference type="ChEBI" id="CHEBI:28938"/>
        <dbReference type="ChEBI" id="CHEBI:29973"/>
        <dbReference type="ChEBI" id="CHEBI:30011"/>
        <dbReference type="EC" id="3.5.1.44"/>
    </reaction>
</comment>
<dbReference type="AlphaFoldDB" id="A0A846QRW8"/>
<dbReference type="HAMAP" id="MF_01440">
    <property type="entry name" value="CheD"/>
    <property type="match status" value="1"/>
</dbReference>
<sequence length="175" mass="18839">MPATPHRLVDVFRRILASYPGLPFHNLGVGEAVASCEPSAVTTVLGSCVAVTFHCPRTRCGAIFHALLPSRGSKHSPSEYGPYRFADEGVRSMAERMKAHGCALRDLECKVFGGANALFAEKYSVAVRNAETAVAALAELGIRPCAIDVGGTRGRKLFFLTHTGEVFIRRFSGDD</sequence>
<keyword evidence="1 3" id="KW-0145">Chemotaxis</keyword>
<dbReference type="Pfam" id="PF03975">
    <property type="entry name" value="CheD"/>
    <property type="match status" value="1"/>
</dbReference>
<dbReference type="InterPro" id="IPR005659">
    <property type="entry name" value="Chemorcpt_Glu_NH3ase_CheD"/>
</dbReference>
<comment type="function">
    <text evidence="3">Probably deamidates glutamine residues to glutamate on methyl-accepting chemotaxis receptors (MCPs), playing an important role in chemotaxis.</text>
</comment>
<dbReference type="EC" id="3.5.1.44" evidence="3"/>
<protein>
    <recommendedName>
        <fullName evidence="3">Probable chemoreceptor glutamine deamidase CheD</fullName>
        <ecNumber evidence="3">3.5.1.44</ecNumber>
    </recommendedName>
</protein>
<dbReference type="RefSeq" id="WP_167942357.1">
    <property type="nucleotide sequence ID" value="NZ_JAATJA010000004.1"/>
</dbReference>
<evidence type="ECO:0000313" key="5">
    <source>
        <dbReference type="Proteomes" id="UP000580856"/>
    </source>
</evidence>
<accession>A0A846QRW8</accession>
<dbReference type="InterPro" id="IPR038592">
    <property type="entry name" value="CheD-like_sf"/>
</dbReference>
<dbReference type="InterPro" id="IPR011324">
    <property type="entry name" value="Cytotoxic_necrot_fac-like_cat"/>
</dbReference>
<dbReference type="GO" id="GO:0050568">
    <property type="term" value="F:protein-glutamine glutaminase activity"/>
    <property type="evidence" value="ECO:0007669"/>
    <property type="project" value="UniProtKB-UniRule"/>
</dbReference>
<evidence type="ECO:0000313" key="4">
    <source>
        <dbReference type="EMBL" id="NJB69272.1"/>
    </source>
</evidence>
<organism evidence="4 5">
    <name type="scientific">Desulfobaculum xiamenense</name>
    <dbReference type="NCBI Taxonomy" id="995050"/>
    <lineage>
        <taxon>Bacteria</taxon>
        <taxon>Pseudomonadati</taxon>
        <taxon>Thermodesulfobacteriota</taxon>
        <taxon>Desulfovibrionia</taxon>
        <taxon>Desulfovibrionales</taxon>
        <taxon>Desulfovibrionaceae</taxon>
        <taxon>Desulfobaculum</taxon>
    </lineage>
</organism>
<dbReference type="SUPFAM" id="SSF64438">
    <property type="entry name" value="CNF1/YfiH-like putative cysteine hydrolases"/>
    <property type="match status" value="1"/>
</dbReference>
<dbReference type="CDD" id="cd16352">
    <property type="entry name" value="CheD"/>
    <property type="match status" value="1"/>
</dbReference>
<dbReference type="Proteomes" id="UP000580856">
    <property type="component" value="Unassembled WGS sequence"/>
</dbReference>
<keyword evidence="5" id="KW-1185">Reference proteome</keyword>
<comment type="similarity">
    <text evidence="3">Belongs to the CheD family.</text>
</comment>
<keyword evidence="2 3" id="KW-0378">Hydrolase</keyword>
<proteinExistence type="inferred from homology"/>
<dbReference type="GO" id="GO:0006935">
    <property type="term" value="P:chemotaxis"/>
    <property type="evidence" value="ECO:0007669"/>
    <property type="project" value="UniProtKB-UniRule"/>
</dbReference>
<reference evidence="4 5" key="1">
    <citation type="submission" date="2020-03" db="EMBL/GenBank/DDBJ databases">
        <title>Genomic Encyclopedia of Type Strains, Phase IV (KMG-IV): sequencing the most valuable type-strain genomes for metagenomic binning, comparative biology and taxonomic classification.</title>
        <authorList>
            <person name="Goeker M."/>
        </authorList>
    </citation>
    <scope>NUCLEOTIDE SEQUENCE [LARGE SCALE GENOMIC DNA]</scope>
    <source>
        <strain evidence="4 5">DSM 24233</strain>
    </source>
</reference>